<reference evidence="1 2" key="1">
    <citation type="submission" date="2018-01" db="EMBL/GenBank/DDBJ databases">
        <title>Complete genome sequences of the type strains of Marinobacter flavimaris and Marinobacter maroccanus.</title>
        <authorList>
            <person name="Palau M."/>
            <person name="Boujida N."/>
            <person name="Manresa A."/>
            <person name="Minana-Galbis D."/>
        </authorList>
    </citation>
    <scope>NUCLEOTIDE SEQUENCE [LARGE SCALE GENOMIC DNA]</scope>
    <source>
        <strain evidence="1 2">N4</strain>
    </source>
</reference>
<protein>
    <recommendedName>
        <fullName evidence="3">Lipoprotein</fullName>
    </recommendedName>
</protein>
<dbReference type="OrthoDB" id="6370775at2"/>
<accession>A0A2S5ZEI8</accession>
<dbReference type="RefSeq" id="WP_104320809.1">
    <property type="nucleotide sequence ID" value="NZ_PSSX01000002.1"/>
</dbReference>
<proteinExistence type="predicted"/>
<gene>
    <name evidence="1" type="ORF">KEHDKFFH_04590</name>
</gene>
<dbReference type="AlphaFoldDB" id="A0A2S5ZEI8"/>
<dbReference type="PROSITE" id="PS51257">
    <property type="entry name" value="PROKAR_LIPOPROTEIN"/>
    <property type="match status" value="1"/>
</dbReference>
<name>A0A2S5ZEI8_9GAMM</name>
<sequence>MKKAVLVVFAVLALAGCKDRVIWNDNGKVEEATTDREVWNSQGKMESGERKIWVNKDGEDVVK</sequence>
<evidence type="ECO:0000313" key="1">
    <source>
        <dbReference type="EMBL" id="PPI85708.1"/>
    </source>
</evidence>
<dbReference type="EMBL" id="PSSX01000002">
    <property type="protein sequence ID" value="PPI85708.1"/>
    <property type="molecule type" value="Genomic_DNA"/>
</dbReference>
<organism evidence="1 2">
    <name type="scientific">Marinobacter maroccanus</name>
    <dbReference type="NCBI Taxonomy" id="2055143"/>
    <lineage>
        <taxon>Bacteria</taxon>
        <taxon>Pseudomonadati</taxon>
        <taxon>Pseudomonadota</taxon>
        <taxon>Gammaproteobacteria</taxon>
        <taxon>Pseudomonadales</taxon>
        <taxon>Marinobacteraceae</taxon>
        <taxon>Marinobacter</taxon>
    </lineage>
</organism>
<evidence type="ECO:0008006" key="3">
    <source>
        <dbReference type="Google" id="ProtNLM"/>
    </source>
</evidence>
<comment type="caution">
    <text evidence="1">The sequence shown here is derived from an EMBL/GenBank/DDBJ whole genome shotgun (WGS) entry which is preliminary data.</text>
</comment>
<dbReference type="Proteomes" id="UP000239917">
    <property type="component" value="Unassembled WGS sequence"/>
</dbReference>
<evidence type="ECO:0000313" key="2">
    <source>
        <dbReference type="Proteomes" id="UP000239917"/>
    </source>
</evidence>
<keyword evidence="2" id="KW-1185">Reference proteome</keyword>